<dbReference type="PANTHER" id="PTHR15090:SF0">
    <property type="entry name" value="SEQUESTOSOME-1"/>
    <property type="match status" value="1"/>
</dbReference>
<evidence type="ECO:0000259" key="6">
    <source>
        <dbReference type="PROSITE" id="PS50135"/>
    </source>
</evidence>
<dbReference type="Gene3D" id="3.30.60.90">
    <property type="match status" value="1"/>
</dbReference>
<dbReference type="PROSITE" id="PS51745">
    <property type="entry name" value="PB1"/>
    <property type="match status" value="1"/>
</dbReference>
<dbReference type="PANTHER" id="PTHR15090">
    <property type="entry name" value="SEQUESTOSOME 1-RELATED"/>
    <property type="match status" value="1"/>
</dbReference>
<dbReference type="Proteomes" id="UP001165160">
    <property type="component" value="Unassembled WGS sequence"/>
</dbReference>
<feature type="region of interest" description="Disordered" evidence="5">
    <location>
        <begin position="123"/>
        <end position="143"/>
    </location>
</feature>
<keyword evidence="1" id="KW-0479">Metal-binding</keyword>
<dbReference type="InterPro" id="IPR000270">
    <property type="entry name" value="PB1_dom"/>
</dbReference>
<dbReference type="GO" id="GO:0007032">
    <property type="term" value="P:endosome organization"/>
    <property type="evidence" value="ECO:0007669"/>
    <property type="project" value="TreeGrafter"/>
</dbReference>
<evidence type="ECO:0000256" key="3">
    <source>
        <dbReference type="ARBA" id="ARBA00022833"/>
    </source>
</evidence>
<evidence type="ECO:0000256" key="5">
    <source>
        <dbReference type="SAM" id="MobiDB-lite"/>
    </source>
</evidence>
<dbReference type="GO" id="GO:0005080">
    <property type="term" value="F:protein kinase C binding"/>
    <property type="evidence" value="ECO:0007669"/>
    <property type="project" value="TreeGrafter"/>
</dbReference>
<dbReference type="InterPro" id="IPR000433">
    <property type="entry name" value="Znf_ZZ"/>
</dbReference>
<keyword evidence="3" id="KW-0862">Zinc</keyword>
<evidence type="ECO:0000256" key="4">
    <source>
        <dbReference type="PROSITE-ProRule" id="PRU00228"/>
    </source>
</evidence>
<dbReference type="SMART" id="SM00291">
    <property type="entry name" value="ZnF_ZZ"/>
    <property type="match status" value="1"/>
</dbReference>
<feature type="region of interest" description="Disordered" evidence="5">
    <location>
        <begin position="244"/>
        <end position="274"/>
    </location>
</feature>
<dbReference type="EMBL" id="BRXX01000289">
    <property type="protein sequence ID" value="GMI02774.1"/>
    <property type="molecule type" value="Genomic_DNA"/>
</dbReference>
<dbReference type="Pfam" id="PF00564">
    <property type="entry name" value="PB1"/>
    <property type="match status" value="1"/>
</dbReference>
<dbReference type="CDD" id="cd02249">
    <property type="entry name" value="ZZ"/>
    <property type="match status" value="1"/>
</dbReference>
<dbReference type="GO" id="GO:0035973">
    <property type="term" value="P:aggrephagy"/>
    <property type="evidence" value="ECO:0007669"/>
    <property type="project" value="TreeGrafter"/>
</dbReference>
<dbReference type="PROSITE" id="PS50135">
    <property type="entry name" value="ZF_ZZ_2"/>
    <property type="match status" value="1"/>
</dbReference>
<feature type="compositionally biased region" description="Low complexity" evidence="5">
    <location>
        <begin position="248"/>
        <end position="258"/>
    </location>
</feature>
<dbReference type="InterPro" id="IPR043145">
    <property type="entry name" value="Znf_ZZ_sf"/>
</dbReference>
<accession>A0A9W7CDN9</accession>
<dbReference type="GO" id="GO:0016235">
    <property type="term" value="C:aggresome"/>
    <property type="evidence" value="ECO:0007669"/>
    <property type="project" value="TreeGrafter"/>
</dbReference>
<feature type="region of interest" description="Disordered" evidence="5">
    <location>
        <begin position="78"/>
        <end position="101"/>
    </location>
</feature>
<dbReference type="SUPFAM" id="SSF57850">
    <property type="entry name" value="RING/U-box"/>
    <property type="match status" value="1"/>
</dbReference>
<dbReference type="CDD" id="cd05992">
    <property type="entry name" value="PB1"/>
    <property type="match status" value="1"/>
</dbReference>
<sequence>MYKLVSTSLIRVVSASAVSTFSEMSSVLQSTFPSEPKNIQLSYEDEDGDKIVILDESDYQIMKSETSGKAKVKLFVDVKEPSPPPVPPPPPPAPRAPPSPNLTTIVVDVVDNLKDLIQDSVKNLRSHPPGTGGHLPPRPPAPPVHHRFTCDGCSTSPIIGSRYHCLDLPDYDLCQSCYASVLSSGEGKTQLRYNKIDSTPRCGRKMKRWQRRQRRNDDPMTQLIEEAIKRSLEDQKTKVLNEIILKKSSPLPRSTSSSPSPPPPTSNSGSTTPTGWDVISEDYLKINNDEVLARACELMGSVIFEDGEEKVDERGDEKVDEKIDKKVDEKIDSKIASKPTPFQPSSDLLSRYGEQLSQLSLLGLTDRFGLPCVLEILERLTAAGIGSEECKNVSVERVVGELLKEEK</sequence>
<reference evidence="9" key="1">
    <citation type="journal article" date="2023" name="Commun. Biol.">
        <title>Genome analysis of Parmales, the sister group of diatoms, reveals the evolutionary specialization of diatoms from phago-mixotrophs to photoautotrophs.</title>
        <authorList>
            <person name="Ban H."/>
            <person name="Sato S."/>
            <person name="Yoshikawa S."/>
            <person name="Yamada K."/>
            <person name="Nakamura Y."/>
            <person name="Ichinomiya M."/>
            <person name="Sato N."/>
            <person name="Blanc-Mathieu R."/>
            <person name="Endo H."/>
            <person name="Kuwata A."/>
            <person name="Ogata H."/>
        </authorList>
    </citation>
    <scope>NUCLEOTIDE SEQUENCE [LARGE SCALE GENOMIC DNA]</scope>
    <source>
        <strain evidence="9">NIES 3699</strain>
    </source>
</reference>
<dbReference type="Pfam" id="PF00569">
    <property type="entry name" value="ZZ"/>
    <property type="match status" value="1"/>
</dbReference>
<evidence type="ECO:0000313" key="8">
    <source>
        <dbReference type="EMBL" id="GMI02774.1"/>
    </source>
</evidence>
<dbReference type="InterPro" id="IPR052260">
    <property type="entry name" value="Autophagy_Rcpt_SigReg"/>
</dbReference>
<dbReference type="GO" id="GO:0008270">
    <property type="term" value="F:zinc ion binding"/>
    <property type="evidence" value="ECO:0007669"/>
    <property type="project" value="UniProtKB-KW"/>
</dbReference>
<dbReference type="AlphaFoldDB" id="A0A9W7CDN9"/>
<keyword evidence="2 4" id="KW-0863">Zinc-finger</keyword>
<dbReference type="InterPro" id="IPR053793">
    <property type="entry name" value="PB1-like"/>
</dbReference>
<name>A0A9W7CDN9_9STRA</name>
<dbReference type="SUPFAM" id="SSF54277">
    <property type="entry name" value="CAD &amp; PB1 domains"/>
    <property type="match status" value="1"/>
</dbReference>
<dbReference type="GO" id="GO:0070530">
    <property type="term" value="F:K63-linked polyubiquitin modification-dependent protein binding"/>
    <property type="evidence" value="ECO:0007669"/>
    <property type="project" value="TreeGrafter"/>
</dbReference>
<keyword evidence="9" id="KW-1185">Reference proteome</keyword>
<evidence type="ECO:0000259" key="7">
    <source>
        <dbReference type="PROSITE" id="PS51745"/>
    </source>
</evidence>
<organism evidence="8 9">
    <name type="scientific">Triparma verrucosa</name>
    <dbReference type="NCBI Taxonomy" id="1606542"/>
    <lineage>
        <taxon>Eukaryota</taxon>
        <taxon>Sar</taxon>
        <taxon>Stramenopiles</taxon>
        <taxon>Ochrophyta</taxon>
        <taxon>Bolidophyceae</taxon>
        <taxon>Parmales</taxon>
        <taxon>Triparmaceae</taxon>
        <taxon>Triparma</taxon>
    </lineage>
</organism>
<feature type="domain" description="ZZ-type" evidence="6">
    <location>
        <begin position="145"/>
        <end position="201"/>
    </location>
</feature>
<dbReference type="GO" id="GO:0044753">
    <property type="term" value="C:amphisome"/>
    <property type="evidence" value="ECO:0007669"/>
    <property type="project" value="TreeGrafter"/>
</dbReference>
<evidence type="ECO:0000256" key="1">
    <source>
        <dbReference type="ARBA" id="ARBA00022723"/>
    </source>
</evidence>
<feature type="compositionally biased region" description="Pro residues" evidence="5">
    <location>
        <begin position="81"/>
        <end position="100"/>
    </location>
</feature>
<evidence type="ECO:0008006" key="10">
    <source>
        <dbReference type="Google" id="ProtNLM"/>
    </source>
</evidence>
<dbReference type="GO" id="GO:0000423">
    <property type="term" value="P:mitophagy"/>
    <property type="evidence" value="ECO:0007669"/>
    <property type="project" value="TreeGrafter"/>
</dbReference>
<comment type="caution">
    <text evidence="8">The sequence shown here is derived from an EMBL/GenBank/DDBJ whole genome shotgun (WGS) entry which is preliminary data.</text>
</comment>
<evidence type="ECO:0000256" key="2">
    <source>
        <dbReference type="ARBA" id="ARBA00022771"/>
    </source>
</evidence>
<dbReference type="SMART" id="SM00666">
    <property type="entry name" value="PB1"/>
    <property type="match status" value="1"/>
</dbReference>
<protein>
    <recommendedName>
        <fullName evidence="10">ZZ-type domain-containing protein</fullName>
    </recommendedName>
</protein>
<gene>
    <name evidence="8" type="ORF">TrVE_jg10608</name>
</gene>
<evidence type="ECO:0000313" key="9">
    <source>
        <dbReference type="Proteomes" id="UP001165160"/>
    </source>
</evidence>
<dbReference type="Gene3D" id="3.10.20.90">
    <property type="entry name" value="Phosphatidylinositol 3-kinase Catalytic Subunit, Chain A, domain 1"/>
    <property type="match status" value="1"/>
</dbReference>
<feature type="domain" description="PB1" evidence="7">
    <location>
        <begin position="1"/>
        <end position="79"/>
    </location>
</feature>
<proteinExistence type="predicted"/>